<comment type="similarity">
    <text evidence="2">Belongs to the krueppel C2H2-type zinc-finger protein family.</text>
</comment>
<keyword evidence="10" id="KW-0539">Nucleus</keyword>
<feature type="domain" description="C2H2-type" evidence="13">
    <location>
        <begin position="315"/>
        <end position="342"/>
    </location>
</feature>
<evidence type="ECO:0000256" key="1">
    <source>
        <dbReference type="ARBA" id="ARBA00004123"/>
    </source>
</evidence>
<evidence type="ECO:0000256" key="12">
    <source>
        <dbReference type="SAM" id="MobiDB-lite"/>
    </source>
</evidence>
<evidence type="ECO:0000256" key="11">
    <source>
        <dbReference type="PROSITE-ProRule" id="PRU00042"/>
    </source>
</evidence>
<keyword evidence="8" id="KW-0238">DNA-binding</keyword>
<feature type="domain" description="C2H2-type" evidence="13">
    <location>
        <begin position="343"/>
        <end position="370"/>
    </location>
</feature>
<dbReference type="Proteomes" id="UP000694396">
    <property type="component" value="Unplaced"/>
</dbReference>
<reference evidence="14" key="1">
    <citation type="submission" date="2025-08" db="UniProtKB">
        <authorList>
            <consortium name="Ensembl"/>
        </authorList>
    </citation>
    <scope>IDENTIFICATION</scope>
</reference>
<reference evidence="14" key="2">
    <citation type="submission" date="2025-09" db="UniProtKB">
        <authorList>
            <consortium name="Ensembl"/>
        </authorList>
    </citation>
    <scope>IDENTIFICATION</scope>
</reference>
<protein>
    <recommendedName>
        <fullName evidence="13">C2H2-type domain-containing protein</fullName>
    </recommendedName>
</protein>
<evidence type="ECO:0000256" key="4">
    <source>
        <dbReference type="ARBA" id="ARBA00022737"/>
    </source>
</evidence>
<dbReference type="SMART" id="SM00355">
    <property type="entry name" value="ZnF_C2H2"/>
    <property type="match status" value="8"/>
</dbReference>
<evidence type="ECO:0000256" key="5">
    <source>
        <dbReference type="ARBA" id="ARBA00022771"/>
    </source>
</evidence>
<feature type="region of interest" description="Disordered" evidence="12">
    <location>
        <begin position="27"/>
        <end position="95"/>
    </location>
</feature>
<evidence type="ECO:0000256" key="8">
    <source>
        <dbReference type="ARBA" id="ARBA00023125"/>
    </source>
</evidence>
<evidence type="ECO:0000256" key="6">
    <source>
        <dbReference type="ARBA" id="ARBA00022833"/>
    </source>
</evidence>
<dbReference type="PROSITE" id="PS50157">
    <property type="entry name" value="ZINC_FINGER_C2H2_2"/>
    <property type="match status" value="8"/>
</dbReference>
<dbReference type="FunFam" id="3.30.160.60:FF:000737">
    <property type="entry name" value="Zinc finger protein 565"/>
    <property type="match status" value="1"/>
</dbReference>
<feature type="domain" description="C2H2-type" evidence="13">
    <location>
        <begin position="455"/>
        <end position="482"/>
    </location>
</feature>
<evidence type="ECO:0000256" key="9">
    <source>
        <dbReference type="ARBA" id="ARBA00023163"/>
    </source>
</evidence>
<sequence>MKTSKAEWKMPSGGVVGGSQWQLLERDNLDEQSPVSLRTPEWGAQRGGSTMICGTLNSLERGRGDSLDPLHPNAENWGRRDAGTPKTPRIPKWGDRRGESILDFWYSQQPGEGKDQVDGEHQYKPDPQQLGQGGTPEHQMGEARDGRILGGIFRAESWCLGDVTDPRCPVTSGDGLGQRDLQSQCTHPMFFPKSDFPIPKPWPDEGEGCEEEEDAPGHPGKSHPLLVFPPPGKELRMESKEDKCPQQNLAEEAVLSGSTGQESNGDEKSWRSCTRRGSKPIPGCSEEERPTLCWEGSWSSSQSSDLVVYNKERPYKCLECGKSFSNNSYLTFHQKIHSGEQPYKCGQCGKGCRDSSNLISHQRTHTGERPYECLECGKSFSQSSSLTVHQRTHTGERPCKCGECGMGCRDSSNLICHQRTHTGERPYECGECGKSFTLSSHLTHHQRIHTGERSYECPECGKRFQASSHLLQHQQIHREERPFRCPDCRKGFKYNSTLISHRHIHTGERPYECPQCGKSFTWSSALTGHQRRHCYGKPYKCPGCGKSFHNSHPISMGRASPGALTAPKTNRTTSREALQVFCIQEELSVLLQLHPPWEDQHWMIPSDPHCAGPW</sequence>
<feature type="region of interest" description="Disordered" evidence="12">
    <location>
        <begin position="109"/>
        <end position="142"/>
    </location>
</feature>
<dbReference type="PANTHER" id="PTHR19818:SF162">
    <property type="entry name" value="GASTRULA ZINC FINGER PROTEIN XLCGF57.1-RELATED"/>
    <property type="match status" value="1"/>
</dbReference>
<keyword evidence="9" id="KW-0804">Transcription</keyword>
<keyword evidence="15" id="KW-1185">Reference proteome</keyword>
<dbReference type="Pfam" id="PF00096">
    <property type="entry name" value="zf-C2H2"/>
    <property type="match status" value="7"/>
</dbReference>
<evidence type="ECO:0000256" key="10">
    <source>
        <dbReference type="ARBA" id="ARBA00023242"/>
    </source>
</evidence>
<keyword evidence="4" id="KW-0677">Repeat</keyword>
<keyword evidence="7" id="KW-0805">Transcription regulation</keyword>
<keyword evidence="3" id="KW-0479">Metal-binding</keyword>
<keyword evidence="5 11" id="KW-0863">Zinc-finger</keyword>
<dbReference type="FunFam" id="3.30.160.60:FF:000295">
    <property type="entry name" value="zinc finger protein 19"/>
    <property type="match status" value="1"/>
</dbReference>
<proteinExistence type="inferred from homology"/>
<dbReference type="InterPro" id="IPR036236">
    <property type="entry name" value="Znf_C2H2_sf"/>
</dbReference>
<feature type="region of interest" description="Disordered" evidence="12">
    <location>
        <begin position="190"/>
        <end position="282"/>
    </location>
</feature>
<dbReference type="AlphaFoldDB" id="A0A8C3QKG6"/>
<evidence type="ECO:0000259" key="13">
    <source>
        <dbReference type="PROSITE" id="PS50157"/>
    </source>
</evidence>
<feature type="domain" description="C2H2-type" evidence="13">
    <location>
        <begin position="483"/>
        <end position="510"/>
    </location>
</feature>
<organism evidence="14 15">
    <name type="scientific">Cyanoderma ruficeps</name>
    <name type="common">rufous-capped babbler</name>
    <dbReference type="NCBI Taxonomy" id="181631"/>
    <lineage>
        <taxon>Eukaryota</taxon>
        <taxon>Metazoa</taxon>
        <taxon>Chordata</taxon>
        <taxon>Craniata</taxon>
        <taxon>Vertebrata</taxon>
        <taxon>Euteleostomi</taxon>
        <taxon>Archelosauria</taxon>
        <taxon>Archosauria</taxon>
        <taxon>Dinosauria</taxon>
        <taxon>Saurischia</taxon>
        <taxon>Theropoda</taxon>
        <taxon>Coelurosauria</taxon>
        <taxon>Aves</taxon>
        <taxon>Neognathae</taxon>
        <taxon>Neoaves</taxon>
        <taxon>Telluraves</taxon>
        <taxon>Australaves</taxon>
        <taxon>Passeriformes</taxon>
        <taxon>Sylvioidea</taxon>
        <taxon>Timaliidae</taxon>
        <taxon>Cyanoderma</taxon>
    </lineage>
</organism>
<dbReference type="GO" id="GO:0045944">
    <property type="term" value="P:positive regulation of transcription by RNA polymerase II"/>
    <property type="evidence" value="ECO:0007669"/>
    <property type="project" value="UniProtKB-ARBA"/>
</dbReference>
<feature type="compositionally biased region" description="Basic and acidic residues" evidence="12">
    <location>
        <begin position="112"/>
        <end position="124"/>
    </location>
</feature>
<dbReference type="PANTHER" id="PTHR19818">
    <property type="entry name" value="ZINC FINGER PROTEIN ZIC AND GLI"/>
    <property type="match status" value="1"/>
</dbReference>
<accession>A0A8C3QKG6</accession>
<evidence type="ECO:0000256" key="7">
    <source>
        <dbReference type="ARBA" id="ARBA00023015"/>
    </source>
</evidence>
<name>A0A8C3QKG6_9PASS</name>
<evidence type="ECO:0000256" key="2">
    <source>
        <dbReference type="ARBA" id="ARBA00006991"/>
    </source>
</evidence>
<dbReference type="PROSITE" id="PS00028">
    <property type="entry name" value="ZINC_FINGER_C2H2_1"/>
    <property type="match status" value="8"/>
</dbReference>
<dbReference type="GO" id="GO:0005634">
    <property type="term" value="C:nucleus"/>
    <property type="evidence" value="ECO:0007669"/>
    <property type="project" value="UniProtKB-SubCell"/>
</dbReference>
<dbReference type="GO" id="GO:0000981">
    <property type="term" value="F:DNA-binding transcription factor activity, RNA polymerase II-specific"/>
    <property type="evidence" value="ECO:0007669"/>
    <property type="project" value="TreeGrafter"/>
</dbReference>
<evidence type="ECO:0000313" key="14">
    <source>
        <dbReference type="Ensembl" id="ENSCRFP00000007488.1"/>
    </source>
</evidence>
<dbReference type="GO" id="GO:0000978">
    <property type="term" value="F:RNA polymerase II cis-regulatory region sequence-specific DNA binding"/>
    <property type="evidence" value="ECO:0007669"/>
    <property type="project" value="TreeGrafter"/>
</dbReference>
<dbReference type="Gene3D" id="3.30.160.60">
    <property type="entry name" value="Classic Zinc Finger"/>
    <property type="match status" value="8"/>
</dbReference>
<feature type="domain" description="C2H2-type" evidence="13">
    <location>
        <begin position="371"/>
        <end position="398"/>
    </location>
</feature>
<evidence type="ECO:0000256" key="3">
    <source>
        <dbReference type="ARBA" id="ARBA00022723"/>
    </source>
</evidence>
<feature type="compositionally biased region" description="Basic and acidic residues" evidence="12">
    <location>
        <begin position="233"/>
        <end position="244"/>
    </location>
</feature>
<dbReference type="FunFam" id="3.30.160.60:FF:002343">
    <property type="entry name" value="Zinc finger protein 33A"/>
    <property type="match status" value="1"/>
</dbReference>
<comment type="subcellular location">
    <subcellularLocation>
        <location evidence="1">Nucleus</location>
    </subcellularLocation>
</comment>
<dbReference type="FunFam" id="3.30.160.60:FF:000478">
    <property type="entry name" value="Zinc finger protein 133"/>
    <property type="match status" value="2"/>
</dbReference>
<dbReference type="FunFam" id="3.30.160.60:FF:000016">
    <property type="entry name" value="zinc finger protein 37 homolog"/>
    <property type="match status" value="1"/>
</dbReference>
<feature type="domain" description="C2H2-type" evidence="13">
    <location>
        <begin position="399"/>
        <end position="426"/>
    </location>
</feature>
<dbReference type="GO" id="GO:0008270">
    <property type="term" value="F:zinc ion binding"/>
    <property type="evidence" value="ECO:0007669"/>
    <property type="project" value="UniProtKB-KW"/>
</dbReference>
<dbReference type="FunFam" id="3.30.160.60:FF:000358">
    <property type="entry name" value="zinc finger protein 24"/>
    <property type="match status" value="1"/>
</dbReference>
<dbReference type="SUPFAM" id="SSF57667">
    <property type="entry name" value="beta-beta-alpha zinc fingers"/>
    <property type="match status" value="5"/>
</dbReference>
<dbReference type="Ensembl" id="ENSCRFT00000007756.1">
    <property type="protein sequence ID" value="ENSCRFP00000007488.1"/>
    <property type="gene ID" value="ENSCRFG00000005898.1"/>
</dbReference>
<feature type="compositionally biased region" description="Acidic residues" evidence="12">
    <location>
        <begin position="204"/>
        <end position="214"/>
    </location>
</feature>
<keyword evidence="6" id="KW-0862">Zinc</keyword>
<feature type="domain" description="C2H2-type" evidence="13">
    <location>
        <begin position="427"/>
        <end position="454"/>
    </location>
</feature>
<dbReference type="InterPro" id="IPR013087">
    <property type="entry name" value="Znf_C2H2_type"/>
</dbReference>
<dbReference type="FunFam" id="3.30.160.60:FF:000012">
    <property type="entry name" value="RB-associated KRAB zinc finger protein-like"/>
    <property type="match status" value="1"/>
</dbReference>
<evidence type="ECO:0000313" key="15">
    <source>
        <dbReference type="Proteomes" id="UP000694396"/>
    </source>
</evidence>
<feature type="domain" description="C2H2-type" evidence="13">
    <location>
        <begin position="511"/>
        <end position="538"/>
    </location>
</feature>
<dbReference type="InterPro" id="IPR050329">
    <property type="entry name" value="GLI_C2H2-zinc-finger"/>
</dbReference>